<proteinExistence type="predicted"/>
<dbReference type="Proteomes" id="UP000322245">
    <property type="component" value="Unassembled WGS sequence"/>
</dbReference>
<sequence length="232" mass="25864">MESFYKRFLQVNVNLTAAIGWKAETLEQKGCRFRFGDFDIGGLQVRDRERGLLSSSFFDSRLHQAVMRGHEGKPVRARVSSSRSRRATQKFKGLRFFGYGLHTSTSRQTSITPASPLSSAKVKAKDEGDEVLNFVLRVASSHRIRAKEDTGASIQACRKREGLGKRTTRNAATVTIGRARPTKKTIAKEEAETVEAVIDQYMERSKTEYVLVSLGGFGSVVGEVRGREREDG</sequence>
<evidence type="ECO:0000313" key="2">
    <source>
        <dbReference type="Proteomes" id="UP000322245"/>
    </source>
</evidence>
<dbReference type="EMBL" id="NIDF01000140">
    <property type="protein sequence ID" value="TYJ52337.1"/>
    <property type="molecule type" value="Genomic_DNA"/>
</dbReference>
<gene>
    <name evidence="1" type="ORF">B9479_007066</name>
</gene>
<comment type="caution">
    <text evidence="1">The sequence shown here is derived from an EMBL/GenBank/DDBJ whole genome shotgun (WGS) entry which is preliminary data.</text>
</comment>
<name>A0A5D3ALD9_9TREE</name>
<evidence type="ECO:0000313" key="1">
    <source>
        <dbReference type="EMBL" id="TYJ52337.1"/>
    </source>
</evidence>
<reference evidence="1 2" key="1">
    <citation type="submission" date="2017-05" db="EMBL/GenBank/DDBJ databases">
        <title>The Genome Sequence of Tsuchiyaea wingfieldii DSM 27421.</title>
        <authorList>
            <person name="Cuomo C."/>
            <person name="Passer A."/>
            <person name="Billmyre B."/>
            <person name="Heitman J."/>
        </authorList>
    </citation>
    <scope>NUCLEOTIDE SEQUENCE [LARGE SCALE GENOMIC DNA]</scope>
    <source>
        <strain evidence="1 2">DSM 27421</strain>
    </source>
</reference>
<keyword evidence="2" id="KW-1185">Reference proteome</keyword>
<organism evidence="1 2">
    <name type="scientific">Cryptococcus floricola</name>
    <dbReference type="NCBI Taxonomy" id="2591691"/>
    <lineage>
        <taxon>Eukaryota</taxon>
        <taxon>Fungi</taxon>
        <taxon>Dikarya</taxon>
        <taxon>Basidiomycota</taxon>
        <taxon>Agaricomycotina</taxon>
        <taxon>Tremellomycetes</taxon>
        <taxon>Tremellales</taxon>
        <taxon>Cryptococcaceae</taxon>
        <taxon>Cryptococcus</taxon>
    </lineage>
</organism>
<dbReference type="AlphaFoldDB" id="A0A5D3ALD9"/>
<accession>A0A5D3ALD9</accession>
<protein>
    <submittedName>
        <fullName evidence="1">Uncharacterized protein</fullName>
    </submittedName>
</protein>